<dbReference type="NCBIfam" id="NF041384">
    <property type="entry name" value="YHS_seleno_dom"/>
    <property type="match status" value="1"/>
</dbReference>
<feature type="compositionally biased region" description="Pro residues" evidence="1">
    <location>
        <begin position="166"/>
        <end position="186"/>
    </location>
</feature>
<reference evidence="2" key="1">
    <citation type="submission" date="2021-01" db="EMBL/GenBank/DDBJ databases">
        <authorList>
            <person name="Corre E."/>
            <person name="Pelletier E."/>
            <person name="Niang G."/>
            <person name="Scheremetjew M."/>
            <person name="Finn R."/>
            <person name="Kale V."/>
            <person name="Holt S."/>
            <person name="Cochrane G."/>
            <person name="Meng A."/>
            <person name="Brown T."/>
            <person name="Cohen L."/>
        </authorList>
    </citation>
    <scope>NUCLEOTIDE SEQUENCE</scope>
    <source>
        <strain evidence="2">CCMP2877</strain>
    </source>
</reference>
<feature type="region of interest" description="Disordered" evidence="1">
    <location>
        <begin position="131"/>
        <end position="196"/>
    </location>
</feature>
<feature type="compositionally biased region" description="Basic and acidic residues" evidence="1">
    <location>
        <begin position="145"/>
        <end position="156"/>
    </location>
</feature>
<evidence type="ECO:0000256" key="1">
    <source>
        <dbReference type="SAM" id="MobiDB-lite"/>
    </source>
</evidence>
<evidence type="ECO:0000313" key="2">
    <source>
        <dbReference type="EMBL" id="CAD9263205.1"/>
    </source>
</evidence>
<evidence type="ECO:0008006" key="3">
    <source>
        <dbReference type="Google" id="ProtNLM"/>
    </source>
</evidence>
<feature type="compositionally biased region" description="Basic and acidic residues" evidence="1">
    <location>
        <begin position="187"/>
        <end position="196"/>
    </location>
</feature>
<gene>
    <name evidence="2" type="ORF">PPAR1163_LOCUS21588</name>
</gene>
<protein>
    <recommendedName>
        <fullName evidence="3">YHS domain-containing protein</fullName>
    </recommendedName>
</protein>
<accession>A0A7S1XUI9</accession>
<organism evidence="2">
    <name type="scientific">Phaeomonas parva</name>
    <dbReference type="NCBI Taxonomy" id="124430"/>
    <lineage>
        <taxon>Eukaryota</taxon>
        <taxon>Sar</taxon>
        <taxon>Stramenopiles</taxon>
        <taxon>Ochrophyta</taxon>
        <taxon>Pinguiophyceae</taxon>
        <taxon>Pinguiochrysidales</taxon>
        <taxon>Pinguiochrysidaceae</taxon>
        <taxon>Phaeomonas</taxon>
    </lineage>
</organism>
<proteinExistence type="predicted"/>
<sequence>MTTAPRSAAGSVDDTLGKVYDVCVDADGFALGGNDATSYFDCDAPLPGNPEFEVRHGGARYVFADADRMAKFAANPDAFAPAFGGFCAKAVSENDVFWVNPNTYIIQDGRLLMFFNDEANINTKAMWEDSNLAWGDGSHPDGGSMEERLAEADRHWKAGKPKPKPNPKPQPEPVPKPQPEHLPQPEPEPKPKPNAA</sequence>
<dbReference type="AlphaFoldDB" id="A0A7S1XUI9"/>
<dbReference type="EMBL" id="HBGJ01034054">
    <property type="protein sequence ID" value="CAD9263205.1"/>
    <property type="molecule type" value="Transcribed_RNA"/>
</dbReference>
<name>A0A7S1XUI9_9STRA</name>